<gene>
    <name evidence="1" type="ORF">GII30_23150</name>
</gene>
<reference evidence="1" key="1">
    <citation type="journal article" date="2021" name="Nat. Microbiol.">
        <title>Cocultivation of an ultrasmall environmental parasitic bacterium with lytic ability against bacteria associated with wastewater foams.</title>
        <authorList>
            <person name="Batinovic S."/>
            <person name="Rose J.J.A."/>
            <person name="Ratcliffe J."/>
            <person name="Seviour R.J."/>
            <person name="Petrovski S."/>
        </authorList>
    </citation>
    <scope>NUCLEOTIDE SEQUENCE</scope>
    <source>
        <strain evidence="1">CON44</strain>
    </source>
</reference>
<proteinExistence type="predicted"/>
<protein>
    <submittedName>
        <fullName evidence="1">Uncharacterized protein</fullName>
    </submittedName>
</protein>
<dbReference type="AlphaFoldDB" id="A0A857LSI7"/>
<accession>A0A857LSI7</accession>
<dbReference type="RefSeq" id="WP_005182292.1">
    <property type="nucleotide sequence ID" value="NZ_CP045804.1"/>
</dbReference>
<sequence>MSVHELPTETITDEDVETGDAQEARPLGIQWHPDALRPAFDWIIKLPPDWLVIETHPARWKIQNERIVDDFFTGQRVPSKVRRALLRSLEEVVSQAQRNKVLLTLLKPGINEDGSVANTALSLTFSSTTPRLSSMAPIQRAFAPGVLHRTHHTDRSCVRHIHRPANPVRRQ</sequence>
<name>A0A857LSI7_9ACTN</name>
<organism evidence="1">
    <name type="scientific">Gordonia amarae</name>
    <dbReference type="NCBI Taxonomy" id="36821"/>
    <lineage>
        <taxon>Bacteria</taxon>
        <taxon>Bacillati</taxon>
        <taxon>Actinomycetota</taxon>
        <taxon>Actinomycetes</taxon>
        <taxon>Mycobacteriales</taxon>
        <taxon>Gordoniaceae</taxon>
        <taxon>Gordonia</taxon>
    </lineage>
</organism>
<dbReference type="EMBL" id="CP045810">
    <property type="protein sequence ID" value="QHN41668.1"/>
    <property type="molecule type" value="Genomic_DNA"/>
</dbReference>
<evidence type="ECO:0000313" key="1">
    <source>
        <dbReference type="EMBL" id="QHN41668.1"/>
    </source>
</evidence>